<feature type="chain" id="PRO_5045485314" evidence="3">
    <location>
        <begin position="24"/>
        <end position="389"/>
    </location>
</feature>
<protein>
    <submittedName>
        <fullName evidence="4">Gluconolactonase</fullName>
    </submittedName>
</protein>
<comment type="caution">
    <text evidence="4">The sequence shown here is derived from an EMBL/GenBank/DDBJ whole genome shotgun (WGS) entry which is preliminary data.</text>
</comment>
<feature type="signal peptide" evidence="3">
    <location>
        <begin position="1"/>
        <end position="23"/>
    </location>
</feature>
<comment type="subcellular location">
    <subcellularLocation>
        <location evidence="1">Secreted</location>
    </subcellularLocation>
</comment>
<dbReference type="Pfam" id="PF03022">
    <property type="entry name" value="MRJP"/>
    <property type="match status" value="1"/>
</dbReference>
<reference evidence="4 5" key="1">
    <citation type="submission" date="2022-11" db="EMBL/GenBank/DDBJ databases">
        <title>Genome sequencing of Acetobacter type strain.</title>
        <authorList>
            <person name="Heo J."/>
            <person name="Lee D."/>
            <person name="Han B.-H."/>
            <person name="Hong S.-B."/>
            <person name="Kwon S.-W."/>
        </authorList>
    </citation>
    <scope>NUCLEOTIDE SEQUENCE [LARGE SCALE GENOMIC DNA]</scope>
    <source>
        <strain evidence="4 5">KACC 21253</strain>
    </source>
</reference>
<accession>A0ABT3QE70</accession>
<keyword evidence="2" id="KW-0964">Secreted</keyword>
<dbReference type="SUPFAM" id="SSF63829">
    <property type="entry name" value="Calcium-dependent phosphotriesterase"/>
    <property type="match status" value="1"/>
</dbReference>
<dbReference type="Proteomes" id="UP001301152">
    <property type="component" value="Unassembled WGS sequence"/>
</dbReference>
<organism evidence="4 5">
    <name type="scientific">Acetobacter thailandicus</name>
    <dbReference type="NCBI Taxonomy" id="1502842"/>
    <lineage>
        <taxon>Bacteria</taxon>
        <taxon>Pseudomonadati</taxon>
        <taxon>Pseudomonadota</taxon>
        <taxon>Alphaproteobacteria</taxon>
        <taxon>Acetobacterales</taxon>
        <taxon>Acetobacteraceae</taxon>
        <taxon>Acetobacter</taxon>
    </lineage>
</organism>
<dbReference type="RefSeq" id="WP_173559193.1">
    <property type="nucleotide sequence ID" value="NZ_JAPIUZ010000002.1"/>
</dbReference>
<dbReference type="InterPro" id="IPR011042">
    <property type="entry name" value="6-blade_b-propeller_TolB-like"/>
</dbReference>
<dbReference type="PANTHER" id="PTHR10009">
    <property type="entry name" value="PROTEIN YELLOW-RELATED"/>
    <property type="match status" value="1"/>
</dbReference>
<sequence>MKKHYQALLVAVSMAAVSSQALAAADSASSDTHVSVAADTLPAGQMEIIAALPEPGPSGIAVTEGGRVFLTFPRHATDHDKPSLGELRDGKIIAWPDENITRETSLPVTQRLVSPHGLTLDTKGRLWLIDDGKVAGHPIEPGAAKIVGFDVKTGKEIANIPLHAPAMLPDSHMNDLRVDLTHGKAGTVYIADSSFGTSPGLVIVDIATGKQRRVLTHHPSVLAEPGFEAVLEGRVRCYDPHHPGFPIGGIDSITLSNDSKTLYYSPLTSRRLYSLPTALLADPAATDDKLASAVTDLGEKVMTDGLATDAWNRIYLTAGEHDSIMRRSPDGQIDVIARDPRIIWPDGIFATRTHVYYVLGQWNRLPGFNDGHNLRKPPYLIARTPITPP</sequence>
<gene>
    <name evidence="4" type="ORF">OQ497_06360</name>
</gene>
<dbReference type="InterPro" id="IPR017996">
    <property type="entry name" value="MRJP/yellow-related"/>
</dbReference>
<keyword evidence="5" id="KW-1185">Reference proteome</keyword>
<dbReference type="PANTHER" id="PTHR10009:SF18">
    <property type="entry name" value="PROTEIN YELLOW-LIKE PROTEIN"/>
    <property type="match status" value="1"/>
</dbReference>
<proteinExistence type="predicted"/>
<evidence type="ECO:0000256" key="3">
    <source>
        <dbReference type="SAM" id="SignalP"/>
    </source>
</evidence>
<evidence type="ECO:0000256" key="1">
    <source>
        <dbReference type="ARBA" id="ARBA00004613"/>
    </source>
</evidence>
<dbReference type="Gene3D" id="2.120.10.30">
    <property type="entry name" value="TolB, C-terminal domain"/>
    <property type="match status" value="1"/>
</dbReference>
<keyword evidence="3" id="KW-0732">Signal</keyword>
<dbReference type="EMBL" id="JAPIUZ010000002">
    <property type="protein sequence ID" value="MCX2563581.1"/>
    <property type="molecule type" value="Genomic_DNA"/>
</dbReference>
<name>A0ABT3QE70_9PROT</name>
<evidence type="ECO:0000313" key="4">
    <source>
        <dbReference type="EMBL" id="MCX2563581.1"/>
    </source>
</evidence>
<evidence type="ECO:0000256" key="2">
    <source>
        <dbReference type="ARBA" id="ARBA00022525"/>
    </source>
</evidence>
<evidence type="ECO:0000313" key="5">
    <source>
        <dbReference type="Proteomes" id="UP001301152"/>
    </source>
</evidence>